<dbReference type="Proteomes" id="UP000218334">
    <property type="component" value="Unassembled WGS sequence"/>
</dbReference>
<evidence type="ECO:0000313" key="3">
    <source>
        <dbReference type="EMBL" id="PBK59014.1"/>
    </source>
</evidence>
<dbReference type="PANTHER" id="PTHR43394:SF1">
    <property type="entry name" value="ATP-BINDING CASSETTE SUB-FAMILY B MEMBER 10, MITOCHONDRIAL"/>
    <property type="match status" value="1"/>
</dbReference>
<dbReference type="InterPro" id="IPR027417">
    <property type="entry name" value="P-loop_NTPase"/>
</dbReference>
<dbReference type="EMBL" id="KZ293515">
    <property type="protein sequence ID" value="PBK59014.1"/>
    <property type="molecule type" value="Genomic_DNA"/>
</dbReference>
<dbReference type="GO" id="GO:0005743">
    <property type="term" value="C:mitochondrial inner membrane"/>
    <property type="evidence" value="ECO:0007669"/>
    <property type="project" value="TreeGrafter"/>
</dbReference>
<dbReference type="Pfam" id="PF00005">
    <property type="entry name" value="ABC_tran"/>
    <property type="match status" value="1"/>
</dbReference>
<dbReference type="InterPro" id="IPR039421">
    <property type="entry name" value="Type_1_exporter"/>
</dbReference>
<dbReference type="GO" id="GO:0016887">
    <property type="term" value="F:ATP hydrolysis activity"/>
    <property type="evidence" value="ECO:0007669"/>
    <property type="project" value="InterPro"/>
</dbReference>
<name>A0A2H3AQH2_9AGAR</name>
<feature type="domain" description="ABC transporter" evidence="2">
    <location>
        <begin position="251"/>
        <end position="289"/>
    </location>
</feature>
<reference evidence="4" key="1">
    <citation type="journal article" date="2017" name="Nat. Ecol. Evol.">
        <title>Genome expansion and lineage-specific genetic innovations in the forest pathogenic fungi Armillaria.</title>
        <authorList>
            <person name="Sipos G."/>
            <person name="Prasanna A.N."/>
            <person name="Walter M.C."/>
            <person name="O'Connor E."/>
            <person name="Balint B."/>
            <person name="Krizsan K."/>
            <person name="Kiss B."/>
            <person name="Hess J."/>
            <person name="Varga T."/>
            <person name="Slot J."/>
            <person name="Riley R."/>
            <person name="Boka B."/>
            <person name="Rigling D."/>
            <person name="Barry K."/>
            <person name="Lee J."/>
            <person name="Mihaltcheva S."/>
            <person name="LaButti K."/>
            <person name="Lipzen A."/>
            <person name="Waldron R."/>
            <person name="Moloney N.M."/>
            <person name="Sperisen C."/>
            <person name="Kredics L."/>
            <person name="Vagvoelgyi C."/>
            <person name="Patrignani A."/>
            <person name="Fitzpatrick D."/>
            <person name="Nagy I."/>
            <person name="Doyle S."/>
            <person name="Anderson J.B."/>
            <person name="Grigoriev I.V."/>
            <person name="Gueldener U."/>
            <person name="Muensterkoetter M."/>
            <person name="Nagy L.G."/>
        </authorList>
    </citation>
    <scope>NUCLEOTIDE SEQUENCE [LARGE SCALE GENOMIC DNA]</scope>
    <source>
        <strain evidence="4">28-4</strain>
    </source>
</reference>
<dbReference type="GO" id="GO:0015421">
    <property type="term" value="F:ABC-type oligopeptide transporter activity"/>
    <property type="evidence" value="ECO:0007669"/>
    <property type="project" value="TreeGrafter"/>
</dbReference>
<evidence type="ECO:0000256" key="1">
    <source>
        <dbReference type="SAM" id="MobiDB-lite"/>
    </source>
</evidence>
<dbReference type="PANTHER" id="PTHR43394">
    <property type="entry name" value="ATP-DEPENDENT PERMEASE MDL1, MITOCHONDRIAL"/>
    <property type="match status" value="1"/>
</dbReference>
<evidence type="ECO:0000313" key="4">
    <source>
        <dbReference type="Proteomes" id="UP000218334"/>
    </source>
</evidence>
<evidence type="ECO:0000259" key="2">
    <source>
        <dbReference type="Pfam" id="PF00005"/>
    </source>
</evidence>
<keyword evidence="4" id="KW-1185">Reference proteome</keyword>
<protein>
    <recommendedName>
        <fullName evidence="2">ABC transporter domain-containing protein</fullName>
    </recommendedName>
</protein>
<dbReference type="STRING" id="1076256.A0A2H3AQH2"/>
<dbReference type="InterPro" id="IPR003439">
    <property type="entry name" value="ABC_transporter-like_ATP-bd"/>
</dbReference>
<dbReference type="SUPFAM" id="SSF52540">
    <property type="entry name" value="P-loop containing nucleoside triphosphate hydrolases"/>
    <property type="match status" value="1"/>
</dbReference>
<feature type="compositionally biased region" description="Basic residues" evidence="1">
    <location>
        <begin position="95"/>
        <end position="108"/>
    </location>
</feature>
<dbReference type="Gene3D" id="3.40.50.300">
    <property type="entry name" value="P-loop containing nucleotide triphosphate hydrolases"/>
    <property type="match status" value="1"/>
</dbReference>
<dbReference type="GO" id="GO:0090374">
    <property type="term" value="P:oligopeptide export from mitochondrion"/>
    <property type="evidence" value="ECO:0007669"/>
    <property type="project" value="TreeGrafter"/>
</dbReference>
<accession>A0A2H3AQH2</accession>
<dbReference type="AlphaFoldDB" id="A0A2H3AQH2"/>
<feature type="compositionally biased region" description="Acidic residues" evidence="1">
    <location>
        <begin position="128"/>
        <end position="137"/>
    </location>
</feature>
<organism evidence="3 4">
    <name type="scientific">Armillaria solidipes</name>
    <dbReference type="NCBI Taxonomy" id="1076256"/>
    <lineage>
        <taxon>Eukaryota</taxon>
        <taxon>Fungi</taxon>
        <taxon>Dikarya</taxon>
        <taxon>Basidiomycota</taxon>
        <taxon>Agaricomycotina</taxon>
        <taxon>Agaricomycetes</taxon>
        <taxon>Agaricomycetidae</taxon>
        <taxon>Agaricales</taxon>
        <taxon>Marasmiineae</taxon>
        <taxon>Physalacriaceae</taxon>
        <taxon>Armillaria</taxon>
    </lineage>
</organism>
<proteinExistence type="predicted"/>
<feature type="region of interest" description="Disordered" evidence="1">
    <location>
        <begin position="68"/>
        <end position="141"/>
    </location>
</feature>
<sequence>MSGSANILVSMIIAISHWEKAHLVITTTDIQVIDPNDAPQQVLDDRPAGKKANFYLVRFFPAGDFENEEKPKKWKWNSEGGASARKRKTGDAKKKALPKGKKGGKKKENKGTSPPPAKKAKRDKEEHDEGDVADDPEDIKVRQWRHKLQKVFLSNKGDPKKEDMPEMDKPFRTVEAYQSTTIHYLMGRLGHSNKTRSSKNVYDLSNIANTLAGGDIAYPNPSSKKKPKGMSFEFRNVSFSYPGSQSIRPALSSINLSIKPGQLIVMVGSNSSGKSVILKLLSRFYDPTTAPESILDHSLFPILLGENVGLGYAEKVDDAEMVERSAQKGGASHCPKKLKQGKETILSMDNETYGSNLPDDPYRTLQAELDKL</sequence>
<dbReference type="GO" id="GO:0005524">
    <property type="term" value="F:ATP binding"/>
    <property type="evidence" value="ECO:0007669"/>
    <property type="project" value="InterPro"/>
</dbReference>
<gene>
    <name evidence="3" type="ORF">ARMSODRAFT_1027765</name>
</gene>